<dbReference type="SUPFAM" id="SSF49503">
    <property type="entry name" value="Cupredoxins"/>
    <property type="match status" value="1"/>
</dbReference>
<feature type="domain" description="Blue (type 1) copper" evidence="5">
    <location>
        <begin position="52"/>
        <end position="140"/>
    </location>
</feature>
<dbReference type="InterPro" id="IPR050845">
    <property type="entry name" value="Cu-binding_ET"/>
</dbReference>
<evidence type="ECO:0000256" key="4">
    <source>
        <dbReference type="ARBA" id="ARBA00023008"/>
    </source>
</evidence>
<dbReference type="PANTHER" id="PTHR38439:SF3">
    <property type="entry name" value="COPPER-RESISTANT CUPROPROTEIN COPI"/>
    <property type="match status" value="1"/>
</dbReference>
<accession>A0A6J4K070</accession>
<name>A0A6J4K070_9CHLR</name>
<dbReference type="PROSITE" id="PS00079">
    <property type="entry name" value="MULTICOPPER_OXIDASE1"/>
    <property type="match status" value="1"/>
</dbReference>
<evidence type="ECO:0000256" key="3">
    <source>
        <dbReference type="ARBA" id="ARBA00022982"/>
    </source>
</evidence>
<organism evidence="6">
    <name type="scientific">uncultured Chloroflexota bacterium</name>
    <dbReference type="NCBI Taxonomy" id="166587"/>
    <lineage>
        <taxon>Bacteria</taxon>
        <taxon>Bacillati</taxon>
        <taxon>Chloroflexota</taxon>
        <taxon>environmental samples</taxon>
    </lineage>
</organism>
<dbReference type="InterPro" id="IPR033138">
    <property type="entry name" value="Cu_oxidase_CS"/>
</dbReference>
<evidence type="ECO:0000256" key="1">
    <source>
        <dbReference type="ARBA" id="ARBA00022448"/>
    </source>
</evidence>
<keyword evidence="1" id="KW-0813">Transport</keyword>
<gene>
    <name evidence="6" type="ORF">AVDCRST_MAG77-5222</name>
</gene>
<keyword evidence="4" id="KW-0186">Copper</keyword>
<dbReference type="InterPro" id="IPR000923">
    <property type="entry name" value="BlueCu_1"/>
</dbReference>
<keyword evidence="3" id="KW-0249">Electron transport</keyword>
<dbReference type="Pfam" id="PF00127">
    <property type="entry name" value="Copper-bind"/>
    <property type="match status" value="1"/>
</dbReference>
<evidence type="ECO:0000256" key="2">
    <source>
        <dbReference type="ARBA" id="ARBA00022723"/>
    </source>
</evidence>
<dbReference type="PROSITE" id="PS00196">
    <property type="entry name" value="COPPER_BLUE"/>
    <property type="match status" value="1"/>
</dbReference>
<dbReference type="InterPro" id="IPR008972">
    <property type="entry name" value="Cupredoxin"/>
</dbReference>
<sequence>MQCSTTPRLIQAGRIGRATRAAGAAALLSLALVAGCGQGSEAAPADALVFVVDGTDTMRFLPDPITVKAGQAVTIVFRNKGVIVHDYISSGSEKNARLANVLGGREARGVFQASKPGTYQVLCQQPGHREAGMVGTIVVE</sequence>
<dbReference type="AlphaFoldDB" id="A0A6J4K070"/>
<dbReference type="GO" id="GO:0005507">
    <property type="term" value="F:copper ion binding"/>
    <property type="evidence" value="ECO:0007669"/>
    <property type="project" value="InterPro"/>
</dbReference>
<dbReference type="PANTHER" id="PTHR38439">
    <property type="entry name" value="AURACYANIN-B"/>
    <property type="match status" value="1"/>
</dbReference>
<keyword evidence="2" id="KW-0479">Metal-binding</keyword>
<evidence type="ECO:0000259" key="5">
    <source>
        <dbReference type="Pfam" id="PF00127"/>
    </source>
</evidence>
<dbReference type="GO" id="GO:0009055">
    <property type="term" value="F:electron transfer activity"/>
    <property type="evidence" value="ECO:0007669"/>
    <property type="project" value="InterPro"/>
</dbReference>
<dbReference type="Gene3D" id="2.60.40.420">
    <property type="entry name" value="Cupredoxins - blue copper proteins"/>
    <property type="match status" value="1"/>
</dbReference>
<dbReference type="InterPro" id="IPR028871">
    <property type="entry name" value="BlueCu_1_BS"/>
</dbReference>
<evidence type="ECO:0000313" key="6">
    <source>
        <dbReference type="EMBL" id="CAA9291858.1"/>
    </source>
</evidence>
<protein>
    <recommendedName>
        <fullName evidence="5">Blue (type 1) copper domain-containing protein</fullName>
    </recommendedName>
</protein>
<proteinExistence type="predicted"/>
<reference evidence="6" key="1">
    <citation type="submission" date="2020-02" db="EMBL/GenBank/DDBJ databases">
        <authorList>
            <person name="Meier V. D."/>
        </authorList>
    </citation>
    <scope>NUCLEOTIDE SEQUENCE</scope>
    <source>
        <strain evidence="6">AVDCRST_MAG77</strain>
    </source>
</reference>
<dbReference type="EMBL" id="CADCTC010000253">
    <property type="protein sequence ID" value="CAA9291858.1"/>
    <property type="molecule type" value="Genomic_DNA"/>
</dbReference>